<proteinExistence type="inferred from homology"/>
<evidence type="ECO:0000256" key="1">
    <source>
        <dbReference type="ARBA" id="ARBA00017632"/>
    </source>
</evidence>
<feature type="region of interest" description="Disordered" evidence="3">
    <location>
        <begin position="396"/>
        <end position="426"/>
    </location>
</feature>
<feature type="compositionally biased region" description="Low complexity" evidence="3">
    <location>
        <begin position="356"/>
        <end position="368"/>
    </location>
</feature>
<feature type="compositionally biased region" description="Basic and acidic residues" evidence="3">
    <location>
        <begin position="73"/>
        <end position="83"/>
    </location>
</feature>
<feature type="region of interest" description="Disordered" evidence="3">
    <location>
        <begin position="1"/>
        <end position="84"/>
    </location>
</feature>
<comment type="caution">
    <text evidence="2">Lacks conserved residue(s) required for the propagation of feature annotation.</text>
</comment>
<accession>A0A068SHL6</accession>
<feature type="compositionally biased region" description="Polar residues" evidence="3">
    <location>
        <begin position="335"/>
        <end position="348"/>
    </location>
</feature>
<sequence length="466" mass="51185">MALLASSNDSTIHSLTNAEASGVGDNKVTGVADLNGTRNDDQQAIVVKQEENQRSSAETNNKVIESSLENDDSGDKDPEEPPHDNMVVIFKQDALSQKDDIIRIVENKGFLIVQQREIQLTTNQASDLFKKETNEIMESMIRGPVFAMVLQRNSADVIQDWQRFIGHSDVNTMGETNILYHNVVHSSQSSEQAKKDVELLFHDSCVTQHEDNASDRIDQQQQHEDTTRSQSLSANVDKSIEEAGSDTVSQTRNAADPKVSNEEEKKNIVVNASPCLATNKLQETRMDATLESTADEIVTQNSSSHDNPVTCDEKKVADSLDENKVAPPQDAEPQVSKNTATHPPSSSTTEHKEQSKAQSKSKQQPLSSDEPNISIPNVAHKRAKMPRVALLNPKQISQPDKVPLPTAKKRTSPTKGRLARLTAPTISSSRKNVNAYEMGSIDTKTGSQTATIAIKAARSRILRPNK</sequence>
<evidence type="ECO:0000313" key="5">
    <source>
        <dbReference type="EMBL" id="CDH60796.1"/>
    </source>
</evidence>
<evidence type="ECO:0000313" key="6">
    <source>
        <dbReference type="Proteomes" id="UP000027586"/>
    </source>
</evidence>
<dbReference type="PROSITE" id="PS51374">
    <property type="entry name" value="NDPK_LIKE"/>
    <property type="match status" value="1"/>
</dbReference>
<dbReference type="Pfam" id="PF00334">
    <property type="entry name" value="NDK"/>
    <property type="match status" value="1"/>
</dbReference>
<keyword evidence="6" id="KW-1185">Reference proteome</keyword>
<dbReference type="PANTHER" id="PTHR46135">
    <property type="entry name" value="NME/NM23 FAMILY MEMBER 8"/>
    <property type="match status" value="1"/>
</dbReference>
<comment type="similarity">
    <text evidence="2">Belongs to the NDK family.</text>
</comment>
<evidence type="ECO:0000259" key="4">
    <source>
        <dbReference type="SMART" id="SM00562"/>
    </source>
</evidence>
<dbReference type="InterPro" id="IPR034907">
    <property type="entry name" value="NDK-like_dom"/>
</dbReference>
<evidence type="ECO:0000256" key="2">
    <source>
        <dbReference type="PROSITE-ProRule" id="PRU00706"/>
    </source>
</evidence>
<dbReference type="InterPro" id="IPR036850">
    <property type="entry name" value="NDK-like_dom_sf"/>
</dbReference>
<dbReference type="STRING" id="1263082.A0A068SHL6"/>
<dbReference type="SMART" id="SM00562">
    <property type="entry name" value="NDK"/>
    <property type="match status" value="1"/>
</dbReference>
<comment type="caution">
    <text evidence="5">The sequence shown here is derived from an EMBL/GenBank/DDBJ whole genome shotgun (WGS) entry which is preliminary data.</text>
</comment>
<dbReference type="Proteomes" id="UP000027586">
    <property type="component" value="Unassembled WGS sequence"/>
</dbReference>
<dbReference type="Gene3D" id="3.30.70.141">
    <property type="entry name" value="Nucleoside diphosphate kinase-like domain"/>
    <property type="match status" value="1"/>
</dbReference>
<evidence type="ECO:0000256" key="3">
    <source>
        <dbReference type="SAM" id="MobiDB-lite"/>
    </source>
</evidence>
<dbReference type="OrthoDB" id="2162449at2759"/>
<dbReference type="VEuPathDB" id="FungiDB:LCOR_11575.1"/>
<reference evidence="5" key="1">
    <citation type="submission" date="2013-08" db="EMBL/GenBank/DDBJ databases">
        <title>Gene expansion shapes genome architecture in the human pathogen Lichtheimia corymbifera: an evolutionary genomics analysis in the ancient terrestrial Mucorales (Mucoromycotina).</title>
        <authorList>
            <person name="Schwartze V.U."/>
            <person name="Winter S."/>
            <person name="Shelest E."/>
            <person name="Marcet-Houben M."/>
            <person name="Horn F."/>
            <person name="Wehner S."/>
            <person name="Hoffmann K."/>
            <person name="Riege K."/>
            <person name="Sammeth M."/>
            <person name="Nowrousian M."/>
            <person name="Valiante V."/>
            <person name="Linde J."/>
            <person name="Jacobsen I.D."/>
            <person name="Marz M."/>
            <person name="Brakhage A.A."/>
            <person name="Gabaldon T."/>
            <person name="Bocker S."/>
            <person name="Voigt K."/>
        </authorList>
    </citation>
    <scope>NUCLEOTIDE SEQUENCE [LARGE SCALE GENOMIC DNA]</scope>
    <source>
        <strain evidence="5">FSU 9682</strain>
    </source>
</reference>
<feature type="compositionally biased region" description="Polar residues" evidence="3">
    <location>
        <begin position="1"/>
        <end position="19"/>
    </location>
</feature>
<gene>
    <name evidence="5" type="ORF">LCOR_11575.1</name>
</gene>
<feature type="compositionally biased region" description="Basic and acidic residues" evidence="3">
    <location>
        <begin position="211"/>
        <end position="227"/>
    </location>
</feature>
<protein>
    <recommendedName>
        <fullName evidence="1">Nucleoside diphosphate kinase</fullName>
    </recommendedName>
</protein>
<feature type="region of interest" description="Disordered" evidence="3">
    <location>
        <begin position="211"/>
        <end position="266"/>
    </location>
</feature>
<dbReference type="EMBL" id="CBTN010000108">
    <property type="protein sequence ID" value="CDH60796.1"/>
    <property type="molecule type" value="Genomic_DNA"/>
</dbReference>
<dbReference type="AlphaFoldDB" id="A0A068SHL6"/>
<feature type="domain" description="Nucleoside diphosphate kinase-like" evidence="4">
    <location>
        <begin position="87"/>
        <end position="208"/>
    </location>
</feature>
<dbReference type="SUPFAM" id="SSF54919">
    <property type="entry name" value="Nucleoside diphosphate kinase, NDK"/>
    <property type="match status" value="1"/>
</dbReference>
<feature type="region of interest" description="Disordered" evidence="3">
    <location>
        <begin position="324"/>
        <end position="374"/>
    </location>
</feature>
<feature type="compositionally biased region" description="Polar residues" evidence="3">
    <location>
        <begin position="54"/>
        <end position="64"/>
    </location>
</feature>
<dbReference type="PANTHER" id="PTHR46135:SF3">
    <property type="entry name" value="NME_NM23 FAMILY MEMBER 8"/>
    <property type="match status" value="1"/>
</dbReference>
<name>A0A068SHL6_9FUNG</name>
<dbReference type="InterPro" id="IPR051766">
    <property type="entry name" value="TXND_domain-containing"/>
</dbReference>
<organism evidence="5 6">
    <name type="scientific">Lichtheimia corymbifera JMRC:FSU:9682</name>
    <dbReference type="NCBI Taxonomy" id="1263082"/>
    <lineage>
        <taxon>Eukaryota</taxon>
        <taxon>Fungi</taxon>
        <taxon>Fungi incertae sedis</taxon>
        <taxon>Mucoromycota</taxon>
        <taxon>Mucoromycotina</taxon>
        <taxon>Mucoromycetes</taxon>
        <taxon>Mucorales</taxon>
        <taxon>Lichtheimiaceae</taxon>
        <taxon>Lichtheimia</taxon>
    </lineage>
</organism>